<dbReference type="InterPro" id="IPR000757">
    <property type="entry name" value="Beta-glucanase-like"/>
</dbReference>
<dbReference type="InterPro" id="IPR013320">
    <property type="entry name" value="ConA-like_dom_sf"/>
</dbReference>
<keyword evidence="1" id="KW-0732">Signal</keyword>
<dbReference type="Pfam" id="PF26113">
    <property type="entry name" value="GH16_XgeA"/>
    <property type="match status" value="1"/>
</dbReference>
<sequence length="339" mass="36739">MVALTTLLLASLPLATLANSSPWAAHRKRQHHVGRVQTRATKYTLQEKYQGQSFFDNFNFFTGSDPTHGNVNYLSHADATNAGLAYTQSDNTTVVTVDNYSKLSSGANRNSVRISSKKTFSNGLFIADFYAMPHGCGVWPAWWSSADPWPTAGEIDVIEGVNNQNFNQYTLHTNDGCTLDKNPPTSSSKVAAFTANVLGTQCASGDGSNAGCAFSDTRNTSFGQGFNDVAGGIFAHEWTNSSIKMWHFQRDEIPADITSGNPDPSTWPTPAAFWSSSTCDISSHFYNHVLTLDITLCGDWAAGAYASSGCPGTCADAVADPTNFKFAQWKVNYIAVYQQ</sequence>
<gene>
    <name evidence="3" type="ORF">HETIRDRAFT_64019</name>
</gene>
<dbReference type="InParanoid" id="W4K0J9"/>
<dbReference type="InterPro" id="IPR050546">
    <property type="entry name" value="Glycosyl_Hydrlase_16"/>
</dbReference>
<dbReference type="EMBL" id="KI925461">
    <property type="protein sequence ID" value="ETW78656.1"/>
    <property type="molecule type" value="Genomic_DNA"/>
</dbReference>
<evidence type="ECO:0000259" key="2">
    <source>
        <dbReference type="PROSITE" id="PS51762"/>
    </source>
</evidence>
<dbReference type="PROSITE" id="PS51762">
    <property type="entry name" value="GH16_2"/>
    <property type="match status" value="1"/>
</dbReference>
<proteinExistence type="predicted"/>
<dbReference type="KEGG" id="hir:HETIRDRAFT_64019"/>
<dbReference type="OrthoDB" id="192832at2759"/>
<dbReference type="PANTHER" id="PTHR10963">
    <property type="entry name" value="GLYCOSYL HYDROLASE-RELATED"/>
    <property type="match status" value="1"/>
</dbReference>
<dbReference type="GO" id="GO:0004553">
    <property type="term" value="F:hydrolase activity, hydrolyzing O-glycosyl compounds"/>
    <property type="evidence" value="ECO:0007669"/>
    <property type="project" value="InterPro"/>
</dbReference>
<protein>
    <submittedName>
        <fullName evidence="3">Glycoside hydrolase family 16 protein</fullName>
    </submittedName>
</protein>
<dbReference type="RefSeq" id="XP_009548801.1">
    <property type="nucleotide sequence ID" value="XM_009550506.1"/>
</dbReference>
<name>W4K0J9_HETIT</name>
<feature type="chain" id="PRO_5004844224" evidence="1">
    <location>
        <begin position="19"/>
        <end position="339"/>
    </location>
</feature>
<evidence type="ECO:0000256" key="1">
    <source>
        <dbReference type="SAM" id="SignalP"/>
    </source>
</evidence>
<dbReference type="eggNOG" id="ENOG502QUM3">
    <property type="taxonomic scope" value="Eukaryota"/>
</dbReference>
<keyword evidence="4" id="KW-1185">Reference proteome</keyword>
<dbReference type="HOGENOM" id="CLU_016972_0_1_1"/>
<dbReference type="Gene3D" id="2.60.120.200">
    <property type="match status" value="1"/>
</dbReference>
<accession>W4K0J9</accession>
<dbReference type="GO" id="GO:0009251">
    <property type="term" value="P:glucan catabolic process"/>
    <property type="evidence" value="ECO:0007669"/>
    <property type="project" value="TreeGrafter"/>
</dbReference>
<dbReference type="Proteomes" id="UP000030671">
    <property type="component" value="Unassembled WGS sequence"/>
</dbReference>
<evidence type="ECO:0000313" key="4">
    <source>
        <dbReference type="Proteomes" id="UP000030671"/>
    </source>
</evidence>
<feature type="domain" description="GH16" evidence="2">
    <location>
        <begin position="42"/>
        <end position="339"/>
    </location>
</feature>
<dbReference type="CDD" id="cd02181">
    <property type="entry name" value="GH16_fungal_Lam16A_glucanase"/>
    <property type="match status" value="1"/>
</dbReference>
<keyword evidence="3" id="KW-0378">Hydrolase</keyword>
<dbReference type="AlphaFoldDB" id="W4K0J9"/>
<feature type="signal peptide" evidence="1">
    <location>
        <begin position="1"/>
        <end position="18"/>
    </location>
</feature>
<dbReference type="GeneID" id="20678664"/>
<evidence type="ECO:0000313" key="3">
    <source>
        <dbReference type="EMBL" id="ETW78656.1"/>
    </source>
</evidence>
<dbReference type="PANTHER" id="PTHR10963:SF24">
    <property type="entry name" value="GLYCOSIDASE C21B10.07-RELATED"/>
    <property type="match status" value="1"/>
</dbReference>
<organism evidence="3 4">
    <name type="scientific">Heterobasidion irregulare (strain TC 32-1)</name>
    <dbReference type="NCBI Taxonomy" id="747525"/>
    <lineage>
        <taxon>Eukaryota</taxon>
        <taxon>Fungi</taxon>
        <taxon>Dikarya</taxon>
        <taxon>Basidiomycota</taxon>
        <taxon>Agaricomycotina</taxon>
        <taxon>Agaricomycetes</taxon>
        <taxon>Russulales</taxon>
        <taxon>Bondarzewiaceae</taxon>
        <taxon>Heterobasidion</taxon>
        <taxon>Heterobasidion annosum species complex</taxon>
    </lineage>
</organism>
<dbReference type="SUPFAM" id="SSF49899">
    <property type="entry name" value="Concanavalin A-like lectins/glucanases"/>
    <property type="match status" value="1"/>
</dbReference>
<reference evidence="3 4" key="1">
    <citation type="journal article" date="2012" name="New Phytol.">
        <title>Insight into trade-off between wood decay and parasitism from the genome of a fungal forest pathogen.</title>
        <authorList>
            <person name="Olson A."/>
            <person name="Aerts A."/>
            <person name="Asiegbu F."/>
            <person name="Belbahri L."/>
            <person name="Bouzid O."/>
            <person name="Broberg A."/>
            <person name="Canback B."/>
            <person name="Coutinho P.M."/>
            <person name="Cullen D."/>
            <person name="Dalman K."/>
            <person name="Deflorio G."/>
            <person name="van Diepen L.T."/>
            <person name="Dunand C."/>
            <person name="Duplessis S."/>
            <person name="Durling M."/>
            <person name="Gonthier P."/>
            <person name="Grimwood J."/>
            <person name="Fossdal C.G."/>
            <person name="Hansson D."/>
            <person name="Henrissat B."/>
            <person name="Hietala A."/>
            <person name="Himmelstrand K."/>
            <person name="Hoffmeister D."/>
            <person name="Hogberg N."/>
            <person name="James T.Y."/>
            <person name="Karlsson M."/>
            <person name="Kohler A."/>
            <person name="Kues U."/>
            <person name="Lee Y.H."/>
            <person name="Lin Y.C."/>
            <person name="Lind M."/>
            <person name="Lindquist E."/>
            <person name="Lombard V."/>
            <person name="Lucas S."/>
            <person name="Lunden K."/>
            <person name="Morin E."/>
            <person name="Murat C."/>
            <person name="Park J."/>
            <person name="Raffaello T."/>
            <person name="Rouze P."/>
            <person name="Salamov A."/>
            <person name="Schmutz J."/>
            <person name="Solheim H."/>
            <person name="Stahlberg J."/>
            <person name="Velez H."/>
            <person name="de Vries R.P."/>
            <person name="Wiebenga A."/>
            <person name="Woodward S."/>
            <person name="Yakovlev I."/>
            <person name="Garbelotto M."/>
            <person name="Martin F."/>
            <person name="Grigoriev I.V."/>
            <person name="Stenlid J."/>
        </authorList>
    </citation>
    <scope>NUCLEOTIDE SEQUENCE [LARGE SCALE GENOMIC DNA]</scope>
    <source>
        <strain evidence="3 4">TC 32-1</strain>
    </source>
</reference>